<dbReference type="EMBL" id="JACXAJ010000001">
    <property type="protein sequence ID" value="MBD1395561.1"/>
    <property type="molecule type" value="Genomic_DNA"/>
</dbReference>
<evidence type="ECO:0000259" key="2">
    <source>
        <dbReference type="PROSITE" id="PS50206"/>
    </source>
</evidence>
<dbReference type="InterPro" id="IPR050229">
    <property type="entry name" value="GlpE_sulfurtransferase"/>
</dbReference>
<name>A0ABR7XDW6_9BACT</name>
<dbReference type="PANTHER" id="PTHR43031">
    <property type="entry name" value="FAD-DEPENDENT OXIDOREDUCTASE"/>
    <property type="match status" value="1"/>
</dbReference>
<dbReference type="NCBIfam" id="NF045521">
    <property type="entry name" value="rhoda_near_glyco"/>
    <property type="match status" value="1"/>
</dbReference>
<gene>
    <name evidence="3" type="ORF">H9Q13_00145</name>
</gene>
<dbReference type="RefSeq" id="WP_191181739.1">
    <property type="nucleotide sequence ID" value="NZ_JACXAJ010000001.1"/>
</dbReference>
<proteinExistence type="predicted"/>
<evidence type="ECO:0000313" key="4">
    <source>
        <dbReference type="Proteomes" id="UP000625551"/>
    </source>
</evidence>
<dbReference type="CDD" id="cd00158">
    <property type="entry name" value="RHOD"/>
    <property type="match status" value="1"/>
</dbReference>
<feature type="chain" id="PRO_5046973906" evidence="1">
    <location>
        <begin position="20"/>
        <end position="168"/>
    </location>
</feature>
<sequence length="168" mass="18938">MPKSLYLIGFLCLLLQACGATTDKAYELMLKGMYSDTVETITPTELQAATHQPNQPVLLDTRSEAEFLVSHLAGARLVAYESFDLSQLKDVPKNTPIVVYCSVGYRSEKIGEKLQEAGYTQVQNLYGGIFEWVNQGHPVFNRQGETDRVHAYSRAWGIWLRKGEKVYD</sequence>
<dbReference type="Proteomes" id="UP000625551">
    <property type="component" value="Unassembled WGS sequence"/>
</dbReference>
<accession>A0ABR7XDW6</accession>
<keyword evidence="4" id="KW-1185">Reference proteome</keyword>
<dbReference type="PROSITE" id="PS50206">
    <property type="entry name" value="RHODANESE_3"/>
    <property type="match status" value="1"/>
</dbReference>
<dbReference type="InterPro" id="IPR036873">
    <property type="entry name" value="Rhodanese-like_dom_sf"/>
</dbReference>
<dbReference type="Pfam" id="PF00581">
    <property type="entry name" value="Rhodanese"/>
    <property type="match status" value="1"/>
</dbReference>
<protein>
    <submittedName>
        <fullName evidence="3">Rhodanese-like domain-containing protein</fullName>
    </submittedName>
</protein>
<feature type="signal peptide" evidence="1">
    <location>
        <begin position="1"/>
        <end position="19"/>
    </location>
</feature>
<dbReference type="PROSITE" id="PS51257">
    <property type="entry name" value="PROKAR_LIPOPROTEIN"/>
    <property type="match status" value="1"/>
</dbReference>
<evidence type="ECO:0000256" key="1">
    <source>
        <dbReference type="SAM" id="SignalP"/>
    </source>
</evidence>
<dbReference type="SUPFAM" id="SSF52821">
    <property type="entry name" value="Rhodanese/Cell cycle control phosphatase"/>
    <property type="match status" value="1"/>
</dbReference>
<comment type="caution">
    <text evidence="3">The sequence shown here is derived from an EMBL/GenBank/DDBJ whole genome shotgun (WGS) entry which is preliminary data.</text>
</comment>
<keyword evidence="1" id="KW-0732">Signal</keyword>
<dbReference type="InterPro" id="IPR001763">
    <property type="entry name" value="Rhodanese-like_dom"/>
</dbReference>
<evidence type="ECO:0000313" key="3">
    <source>
        <dbReference type="EMBL" id="MBD1395561.1"/>
    </source>
</evidence>
<feature type="domain" description="Rhodanese" evidence="2">
    <location>
        <begin position="52"/>
        <end position="141"/>
    </location>
</feature>
<reference evidence="3 4" key="1">
    <citation type="submission" date="2020-09" db="EMBL/GenBank/DDBJ databases">
        <title>Genome sequencing and assembly of Pontibacter sp.</title>
        <authorList>
            <person name="Chhetri G."/>
        </authorList>
    </citation>
    <scope>NUCLEOTIDE SEQUENCE [LARGE SCALE GENOMIC DNA]</scope>
    <source>
        <strain evidence="3 4">JH31</strain>
    </source>
</reference>
<organism evidence="3 4">
    <name type="scientific">Pontibacter aquaedesilientis</name>
    <dbReference type="NCBI Taxonomy" id="2766980"/>
    <lineage>
        <taxon>Bacteria</taxon>
        <taxon>Pseudomonadati</taxon>
        <taxon>Bacteroidota</taxon>
        <taxon>Cytophagia</taxon>
        <taxon>Cytophagales</taxon>
        <taxon>Hymenobacteraceae</taxon>
        <taxon>Pontibacter</taxon>
    </lineage>
</organism>
<dbReference type="SMART" id="SM00450">
    <property type="entry name" value="RHOD"/>
    <property type="match status" value="1"/>
</dbReference>
<dbReference type="PANTHER" id="PTHR43031:SF1">
    <property type="entry name" value="PYRIDINE NUCLEOTIDE-DISULPHIDE OXIDOREDUCTASE"/>
    <property type="match status" value="1"/>
</dbReference>
<dbReference type="Gene3D" id="3.40.250.10">
    <property type="entry name" value="Rhodanese-like domain"/>
    <property type="match status" value="1"/>
</dbReference>